<comment type="catalytic activity">
    <reaction evidence="14">
        <text>L-seryl-[protein] + ATP = O-phospho-L-seryl-[protein] + ADP + H(+)</text>
        <dbReference type="Rhea" id="RHEA:17989"/>
        <dbReference type="Rhea" id="RHEA-COMP:9863"/>
        <dbReference type="Rhea" id="RHEA-COMP:11604"/>
        <dbReference type="ChEBI" id="CHEBI:15378"/>
        <dbReference type="ChEBI" id="CHEBI:29999"/>
        <dbReference type="ChEBI" id="CHEBI:30616"/>
        <dbReference type="ChEBI" id="CHEBI:83421"/>
        <dbReference type="ChEBI" id="CHEBI:456216"/>
        <dbReference type="EC" id="2.7.11.1"/>
    </reaction>
</comment>
<evidence type="ECO:0000256" key="2">
    <source>
        <dbReference type="ARBA" id="ARBA00012513"/>
    </source>
</evidence>
<evidence type="ECO:0000256" key="8">
    <source>
        <dbReference type="ARBA" id="ARBA00022741"/>
    </source>
</evidence>
<keyword evidence="11 16" id="KW-1133">Transmembrane helix</keyword>
<evidence type="ECO:0000256" key="10">
    <source>
        <dbReference type="ARBA" id="ARBA00022840"/>
    </source>
</evidence>
<dbReference type="PANTHER" id="PTHR24417:SF7">
    <property type="entry name" value="CHROMATIN MODIFICATION-RELATED PROTEIN EAF1"/>
    <property type="match status" value="1"/>
</dbReference>
<evidence type="ECO:0000256" key="6">
    <source>
        <dbReference type="ARBA" id="ARBA00022692"/>
    </source>
</evidence>
<evidence type="ECO:0000259" key="18">
    <source>
        <dbReference type="PROSITE" id="PS50011"/>
    </source>
</evidence>
<evidence type="ECO:0000313" key="20">
    <source>
        <dbReference type="Proteomes" id="UP001152320"/>
    </source>
</evidence>
<dbReference type="SUPFAM" id="SSF49562">
    <property type="entry name" value="C2 domain (Calcium/lipid-binding domain, CaLB)"/>
    <property type="match status" value="2"/>
</dbReference>
<dbReference type="GO" id="GO:0005737">
    <property type="term" value="C:cytoplasm"/>
    <property type="evidence" value="ECO:0007669"/>
    <property type="project" value="UniProtKB-ARBA"/>
</dbReference>
<feature type="domain" description="C2" evidence="17">
    <location>
        <begin position="842"/>
        <end position="973"/>
    </location>
</feature>
<feature type="compositionally biased region" description="Basic and acidic residues" evidence="15">
    <location>
        <begin position="615"/>
        <end position="624"/>
    </location>
</feature>
<sequence length="1132" mass="126427">MAIRVRIIDVISFVVPVLSSVGCYYFVSSSDTPLSGPHTAIAIVVGVGSLIGLIYALFNCSCCDESSLLKYEETPDDDAVQVEAEDDFSPPTESTPNEQKSSATSQEAVSNITSPSGTGVDSAALEPYDDPKLQFSRDQLNYVEEMGSGWFGKVLRGEAHQIHPGMRKTRVVVKQLRDSATPDEQVMFAKEVQPYREVNHPNVMMLLGQCLETSPLLLIMEYAPNGDLKAFLRKNKDKTQSFAQDDVQLKMATDVISGLLWLHQADFVHIDLAARNCQVCTDNVIKIGDYGTSLEKYPNDYHMTKDGRHAVPIRWLAPEVINADSDNIEPKKITKQSNIWSFGVIMLELSTGGDSPYPALSDEEVLQKIVRERQIQLDKPNLAMKYADRWCETMMFCWLDEDNRPTTKEVHDLIQHLKTYKEQLNKDDFNARWDALKPAAVREASSESSIEVPSPQRKVDDGKFESSFVEAEISVTPEEHQMQENPNSQFIDDFAPRGEEQTPQKVERGNPFLKDLAEQFAGEMEGKSETGEPLETSTPMTSTVNSPAVQSMDRSHPSDTSGSYITATGSLLEPEDTDTNDTDTFNTLVESMMEDTIASITAGKDDKVEEADDTIPTKEDENKDVNQNQGGDLFHSEAGIAIAEPPVAPTQQVTEESPKEDEFHGYAQVERKAAPGPKKLTITVSSGQKSKTLEIENSPPKDDTEIPSAGQGTVLLKTDTEKDEVEIISAQDEDKEEEEEPKLEQTGAGGDIPSLTFTISGKQQKDEEKEEEEKTKEDGDEGSSGLPGFQINVEIPKEQVEEEPHPPAVEPQPPAVEPQTNGHPAGDASPGIERDDDNKDCKRGKLDFSVQYNEKKMDLQCSIHRAHDLKAMDPNGFSDPYVKLHILPRASSRPQMETAIQSTKLRTKTKFKTLNPEFKEELEYHGITPSDLHAKTLRLSVWDEDSLGHNDFIGEYLLPLSKLPLNETKSYSVFLQDQSDEIDDMSEAERGKILLGLQYFRKQGQLRVTIVRCAGLYAMDSNGYSDPYVKLYLQPDPKKKTKQKTSTKKKTLNPEYNETFLYSLPPADIQAKTLEVTVWDKDVGTNDYIGGVQLGYLAKGDRRQHWIDAIDNPDQLVERWHILSETQFSEDD</sequence>
<feature type="region of interest" description="Disordered" evidence="15">
    <location>
        <begin position="84"/>
        <end position="126"/>
    </location>
</feature>
<dbReference type="PRINTS" id="PR00109">
    <property type="entry name" value="TYRKINASE"/>
</dbReference>
<evidence type="ECO:0000256" key="7">
    <source>
        <dbReference type="ARBA" id="ARBA00022737"/>
    </source>
</evidence>
<keyword evidence="20" id="KW-1185">Reference proteome</keyword>
<evidence type="ECO:0000256" key="11">
    <source>
        <dbReference type="ARBA" id="ARBA00022989"/>
    </source>
</evidence>
<dbReference type="Pfam" id="PF07714">
    <property type="entry name" value="PK_Tyr_Ser-Thr"/>
    <property type="match status" value="1"/>
</dbReference>
<organism evidence="19 20">
    <name type="scientific">Holothuria leucospilota</name>
    <name type="common">Black long sea cucumber</name>
    <name type="synonym">Mertensiothuria leucospilota</name>
    <dbReference type="NCBI Taxonomy" id="206669"/>
    <lineage>
        <taxon>Eukaryota</taxon>
        <taxon>Metazoa</taxon>
        <taxon>Echinodermata</taxon>
        <taxon>Eleutherozoa</taxon>
        <taxon>Echinozoa</taxon>
        <taxon>Holothuroidea</taxon>
        <taxon>Aspidochirotacea</taxon>
        <taxon>Aspidochirotida</taxon>
        <taxon>Holothuriidae</taxon>
        <taxon>Holothuria</taxon>
    </lineage>
</organism>
<dbReference type="InterPro" id="IPR000008">
    <property type="entry name" value="C2_dom"/>
</dbReference>
<feature type="compositionally biased region" description="Pro residues" evidence="15">
    <location>
        <begin position="806"/>
        <end position="816"/>
    </location>
</feature>
<feature type="region of interest" description="Disordered" evidence="15">
    <location>
        <begin position="599"/>
        <end position="632"/>
    </location>
</feature>
<keyword evidence="12 16" id="KW-0472">Membrane</keyword>
<dbReference type="OrthoDB" id="5973359at2759"/>
<evidence type="ECO:0000256" key="13">
    <source>
        <dbReference type="ARBA" id="ARBA00047899"/>
    </source>
</evidence>
<evidence type="ECO:0000259" key="17">
    <source>
        <dbReference type="PROSITE" id="PS50004"/>
    </source>
</evidence>
<feature type="region of interest" description="Disordered" evidence="15">
    <location>
        <begin position="647"/>
        <end position="842"/>
    </location>
</feature>
<evidence type="ECO:0000256" key="15">
    <source>
        <dbReference type="SAM" id="MobiDB-lite"/>
    </source>
</evidence>
<feature type="region of interest" description="Disordered" evidence="15">
    <location>
        <begin position="523"/>
        <end position="584"/>
    </location>
</feature>
<dbReference type="PROSITE" id="PS50011">
    <property type="entry name" value="PROTEIN_KINASE_DOM"/>
    <property type="match status" value="1"/>
</dbReference>
<dbReference type="GO" id="GO:0004674">
    <property type="term" value="F:protein serine/threonine kinase activity"/>
    <property type="evidence" value="ECO:0007669"/>
    <property type="project" value="UniProtKB-KW"/>
</dbReference>
<dbReference type="PANTHER" id="PTHR24417">
    <property type="entry name" value="SERINE/THREONINE-PROTEIN KINASE LMTK1"/>
    <property type="match status" value="1"/>
</dbReference>
<dbReference type="SUPFAM" id="SSF56112">
    <property type="entry name" value="Protein kinase-like (PK-like)"/>
    <property type="match status" value="1"/>
</dbReference>
<accession>A0A9Q1H9Y5</accession>
<dbReference type="Pfam" id="PF00168">
    <property type="entry name" value="C2"/>
    <property type="match status" value="2"/>
</dbReference>
<dbReference type="EC" id="2.7.11.1" evidence="2"/>
<keyword evidence="10" id="KW-0067">ATP-binding</keyword>
<dbReference type="InterPro" id="IPR000719">
    <property type="entry name" value="Prot_kinase_dom"/>
</dbReference>
<evidence type="ECO:0000256" key="16">
    <source>
        <dbReference type="SAM" id="Phobius"/>
    </source>
</evidence>
<evidence type="ECO:0000256" key="1">
    <source>
        <dbReference type="ARBA" id="ARBA00004370"/>
    </source>
</evidence>
<feature type="compositionally biased region" description="Basic and acidic residues" evidence="15">
    <location>
        <begin position="656"/>
        <end position="673"/>
    </location>
</feature>
<evidence type="ECO:0000256" key="4">
    <source>
        <dbReference type="ARBA" id="ARBA00022553"/>
    </source>
</evidence>
<dbReference type="AlphaFoldDB" id="A0A9Q1H9Y5"/>
<dbReference type="Gene3D" id="1.10.510.10">
    <property type="entry name" value="Transferase(Phosphotransferase) domain 1"/>
    <property type="match status" value="1"/>
</dbReference>
<feature type="transmembrane region" description="Helical" evidence="16">
    <location>
        <begin position="6"/>
        <end position="27"/>
    </location>
</feature>
<feature type="compositionally biased region" description="Polar residues" evidence="15">
    <location>
        <begin position="91"/>
        <end position="119"/>
    </location>
</feature>
<dbReference type="GO" id="GO:0016020">
    <property type="term" value="C:membrane"/>
    <property type="evidence" value="ECO:0007669"/>
    <property type="project" value="UniProtKB-SubCell"/>
</dbReference>
<gene>
    <name evidence="19" type="ORF">HOLleu_18548</name>
</gene>
<dbReference type="InterPro" id="IPR001565">
    <property type="entry name" value="Synaptotagmin"/>
</dbReference>
<keyword evidence="5" id="KW-0808">Transferase</keyword>
<feature type="transmembrane region" description="Helical" evidence="16">
    <location>
        <begin position="39"/>
        <end position="58"/>
    </location>
</feature>
<dbReference type="GO" id="GO:0005524">
    <property type="term" value="F:ATP binding"/>
    <property type="evidence" value="ECO:0007669"/>
    <property type="project" value="UniProtKB-KW"/>
</dbReference>
<keyword evidence="3" id="KW-0723">Serine/threonine-protein kinase</keyword>
<evidence type="ECO:0000256" key="3">
    <source>
        <dbReference type="ARBA" id="ARBA00022527"/>
    </source>
</evidence>
<dbReference type="SMART" id="SM00239">
    <property type="entry name" value="C2"/>
    <property type="match status" value="2"/>
</dbReference>
<dbReference type="EMBL" id="JAIZAY010000008">
    <property type="protein sequence ID" value="KAJ8037666.1"/>
    <property type="molecule type" value="Genomic_DNA"/>
</dbReference>
<feature type="compositionally biased region" description="Basic and acidic residues" evidence="15">
    <location>
        <begin position="832"/>
        <end position="842"/>
    </location>
</feature>
<keyword evidence="4" id="KW-0597">Phosphoprotein</keyword>
<evidence type="ECO:0000313" key="19">
    <source>
        <dbReference type="EMBL" id="KAJ8037666.1"/>
    </source>
</evidence>
<dbReference type="GO" id="GO:0012505">
    <property type="term" value="C:endomembrane system"/>
    <property type="evidence" value="ECO:0007669"/>
    <property type="project" value="UniProtKB-ARBA"/>
</dbReference>
<feature type="compositionally biased region" description="Basic and acidic residues" evidence="15">
    <location>
        <begin position="691"/>
        <end position="704"/>
    </location>
</feature>
<protein>
    <recommendedName>
        <fullName evidence="2">non-specific serine/threonine protein kinase</fullName>
        <ecNumber evidence="2">2.7.11.1</ecNumber>
    </recommendedName>
</protein>
<feature type="domain" description="Protein kinase" evidence="18">
    <location>
        <begin position="140"/>
        <end position="414"/>
    </location>
</feature>
<dbReference type="InterPro" id="IPR011009">
    <property type="entry name" value="Kinase-like_dom_sf"/>
</dbReference>
<comment type="catalytic activity">
    <reaction evidence="13">
        <text>L-threonyl-[protein] + ATP = O-phospho-L-threonyl-[protein] + ADP + H(+)</text>
        <dbReference type="Rhea" id="RHEA:46608"/>
        <dbReference type="Rhea" id="RHEA-COMP:11060"/>
        <dbReference type="Rhea" id="RHEA-COMP:11605"/>
        <dbReference type="ChEBI" id="CHEBI:15378"/>
        <dbReference type="ChEBI" id="CHEBI:30013"/>
        <dbReference type="ChEBI" id="CHEBI:30616"/>
        <dbReference type="ChEBI" id="CHEBI:61977"/>
        <dbReference type="ChEBI" id="CHEBI:456216"/>
        <dbReference type="EC" id="2.7.11.1"/>
    </reaction>
</comment>
<evidence type="ECO:0000256" key="14">
    <source>
        <dbReference type="ARBA" id="ARBA00048679"/>
    </source>
</evidence>
<dbReference type="InterPro" id="IPR001245">
    <property type="entry name" value="Ser-Thr/Tyr_kinase_cat_dom"/>
</dbReference>
<comment type="caution">
    <text evidence="19">The sequence shown here is derived from an EMBL/GenBank/DDBJ whole genome shotgun (WGS) entry which is preliminary data.</text>
</comment>
<keyword evidence="7" id="KW-0677">Repeat</keyword>
<reference evidence="19" key="1">
    <citation type="submission" date="2021-10" db="EMBL/GenBank/DDBJ databases">
        <title>Tropical sea cucumber genome reveals ecological adaptation and Cuvierian tubules defense mechanism.</title>
        <authorList>
            <person name="Chen T."/>
        </authorList>
    </citation>
    <scope>NUCLEOTIDE SEQUENCE</scope>
    <source>
        <strain evidence="19">Nanhai2018</strain>
        <tissue evidence="19">Muscle</tissue>
    </source>
</reference>
<dbReference type="PROSITE" id="PS50004">
    <property type="entry name" value="C2"/>
    <property type="match status" value="2"/>
</dbReference>
<dbReference type="FunFam" id="3.30.200.20:FF:000275">
    <property type="entry name" value="Apoptosis associated tyrosine kinase"/>
    <property type="match status" value="1"/>
</dbReference>
<evidence type="ECO:0000256" key="5">
    <source>
        <dbReference type="ARBA" id="ARBA00022679"/>
    </source>
</evidence>
<feature type="compositionally biased region" description="Basic and acidic residues" evidence="15">
    <location>
        <begin position="763"/>
        <end position="777"/>
    </location>
</feature>
<name>A0A9Q1H9Y5_HOLLE</name>
<keyword evidence="8" id="KW-0547">Nucleotide-binding</keyword>
<dbReference type="PRINTS" id="PR00360">
    <property type="entry name" value="C2DOMAIN"/>
</dbReference>
<feature type="compositionally biased region" description="Polar residues" evidence="15">
    <location>
        <begin position="535"/>
        <end position="549"/>
    </location>
</feature>
<feature type="domain" description="C2" evidence="17">
    <location>
        <begin position="989"/>
        <end position="1121"/>
    </location>
</feature>
<dbReference type="Gene3D" id="3.30.200.20">
    <property type="entry name" value="Phosphorylase Kinase, domain 1"/>
    <property type="match status" value="1"/>
</dbReference>
<dbReference type="PRINTS" id="PR00399">
    <property type="entry name" value="SYNAPTOTAGMN"/>
</dbReference>
<feature type="compositionally biased region" description="Polar residues" evidence="15">
    <location>
        <begin position="558"/>
        <end position="569"/>
    </location>
</feature>
<dbReference type="PROSITE" id="PS51257">
    <property type="entry name" value="PROKAR_LIPOPROTEIN"/>
    <property type="match status" value="1"/>
</dbReference>
<feature type="compositionally biased region" description="Acidic residues" evidence="15">
    <location>
        <begin position="721"/>
        <end position="741"/>
    </location>
</feature>
<keyword evidence="6 16" id="KW-0812">Transmembrane</keyword>
<dbReference type="Proteomes" id="UP001152320">
    <property type="component" value="Chromosome 8"/>
</dbReference>
<feature type="compositionally biased region" description="Basic and acidic residues" evidence="15">
    <location>
        <begin position="795"/>
        <end position="805"/>
    </location>
</feature>
<proteinExistence type="predicted"/>
<evidence type="ECO:0000256" key="9">
    <source>
        <dbReference type="ARBA" id="ARBA00022777"/>
    </source>
</evidence>
<dbReference type="Gene3D" id="2.60.40.150">
    <property type="entry name" value="C2 domain"/>
    <property type="match status" value="2"/>
</dbReference>
<keyword evidence="9 19" id="KW-0418">Kinase</keyword>
<evidence type="ECO:0000256" key="12">
    <source>
        <dbReference type="ARBA" id="ARBA00023136"/>
    </source>
</evidence>
<comment type="subcellular location">
    <subcellularLocation>
        <location evidence="1">Membrane</location>
    </subcellularLocation>
</comment>
<dbReference type="InterPro" id="IPR035892">
    <property type="entry name" value="C2_domain_sf"/>
</dbReference>